<name>A0A059U272_9BACT</name>
<organism evidence="4">
    <name type="scientific">uncultured bacterium 12-5D</name>
    <dbReference type="NCBI Taxonomy" id="1497524"/>
    <lineage>
        <taxon>Bacteria</taxon>
        <taxon>environmental samples</taxon>
    </lineage>
</organism>
<dbReference type="Pfam" id="PF07635">
    <property type="entry name" value="PSCyt1"/>
    <property type="match status" value="1"/>
</dbReference>
<evidence type="ECO:0000259" key="2">
    <source>
        <dbReference type="Pfam" id="PF07587"/>
    </source>
</evidence>
<dbReference type="InterPro" id="IPR011429">
    <property type="entry name" value="Cyt_c_Planctomycete-type"/>
</dbReference>
<evidence type="ECO:0000313" key="4">
    <source>
        <dbReference type="EMBL" id="AHZ46172.1"/>
    </source>
</evidence>
<feature type="domain" description="Cytochrome C Planctomycete-type" evidence="3">
    <location>
        <begin position="49"/>
        <end position="110"/>
    </location>
</feature>
<reference evidence="4" key="1">
    <citation type="submission" date="2014-02" db="EMBL/GenBank/DDBJ databases">
        <title>Screening of novel PKS from marine sediment.</title>
        <authorList>
            <person name="Xie F."/>
            <person name="Fu C."/>
            <person name="Dai H."/>
            <person name="Zhang L."/>
        </authorList>
    </citation>
    <scope>NUCLEOTIDE SEQUENCE</scope>
</reference>
<feature type="domain" description="DUF1553" evidence="2">
    <location>
        <begin position="589"/>
        <end position="852"/>
    </location>
</feature>
<dbReference type="GO" id="GO:0020037">
    <property type="term" value="F:heme binding"/>
    <property type="evidence" value="ECO:0007669"/>
    <property type="project" value="InterPro"/>
</dbReference>
<dbReference type="PANTHER" id="PTHR35889">
    <property type="entry name" value="CYCLOINULO-OLIGOSACCHARIDE FRUCTANOTRANSFERASE-RELATED"/>
    <property type="match status" value="1"/>
</dbReference>
<dbReference type="SUPFAM" id="SSF46626">
    <property type="entry name" value="Cytochrome c"/>
    <property type="match status" value="1"/>
</dbReference>
<evidence type="ECO:0000259" key="1">
    <source>
        <dbReference type="Pfam" id="PF07583"/>
    </source>
</evidence>
<gene>
    <name evidence="4" type="ORF">5d14</name>
</gene>
<dbReference type="Pfam" id="PF07587">
    <property type="entry name" value="PSD1"/>
    <property type="match status" value="1"/>
</dbReference>
<sequence>MKELAARTAVFIGISIISGLFAPIAGAQKFSKGERLFALKVKPLLSEKCFSCHGEDPDKIKGDLDMLSLEGLLRGGESSDEVLVPGDANASLMFTAVKWEDPDYEMPPKENDRLAQEQVWQIRNWINEGAPWPSEEDQERIRSWERKQEVTEDGILVDTSGGLTDGWTYRRYKPEDVWSFRPVEKPEVSGGSDHPIDTFIGARLSEAGLKPAPQADPNTLVRRASFDLIGLPPTPGEISAFVAAWKKNPEAAWSDLIDRLLASPRYGERWAQHWLDVVRYADTSGYSNDFERSNAWRYRDYVIRSLNADKPYPRFILEQIAGDELEPDNPEMKVAVGFLRMGPWEHTAMTPDVVSRQLWLDDATNAIGQTFLSTTMRCLKCHDHKFDPLPTKDYYRMYAALATTQLAEVPAPYLDIENRKNFEVDRRHVETLLETSIKRRDEIYAKREAAAREWYRERGKPYLNAEKRKSLKGAKPARHVGLTTSDQGELKLREGEVKIWTRRLERYEPLAQSVYSGGDLYPKSIKLRLPSEKQQEESEKYPVSHIYEGGSVYARGDKVTPGVLSALGLESEYGSDADFYALAKGMSKRRLSLARWIADPENPLMTRSIVNRVWHYHFGRGIAGNPNNFGATGKRPTHPALLDWLAATFIEDGGSLKKLHKRIMTSEAYLRGSAHPDLKLLDEKDPDNELLSFFEPRRMTAEELRDTMLALTGELNLEMGGLPIKPEINMEVALSPRMLQFSLAPAYQPSRTPAERNRRSIYAYRVRGLSDPMLEVFNKPNSDDSCESRDAPNVTPQVFTLLNSDVVTTRSLAFAKRLEEERATLKERIVRAYRLSLARVPTGAELAKLEAHYGEMVAYHRANPPESVDYPTRVTRSLVEEFSGDPFEYEERLDVYEDYVPDVQAADVPAETRALADICMLLFNTNEFIYVY</sequence>
<proteinExistence type="predicted"/>
<dbReference type="InterPro" id="IPR022655">
    <property type="entry name" value="DUF1553"/>
</dbReference>
<dbReference type="PANTHER" id="PTHR35889:SF3">
    <property type="entry name" value="F-BOX DOMAIN-CONTAINING PROTEIN"/>
    <property type="match status" value="1"/>
</dbReference>
<protein>
    <submittedName>
        <fullName evidence="4">Secreted protein</fullName>
    </submittedName>
</protein>
<dbReference type="AlphaFoldDB" id="A0A059U272"/>
<evidence type="ECO:0000259" key="3">
    <source>
        <dbReference type="Pfam" id="PF07635"/>
    </source>
</evidence>
<accession>A0A059U272</accession>
<dbReference type="InterPro" id="IPR011444">
    <property type="entry name" value="DUF1549"/>
</dbReference>
<dbReference type="InterPro" id="IPR036909">
    <property type="entry name" value="Cyt_c-like_dom_sf"/>
</dbReference>
<dbReference type="EMBL" id="KJ508012">
    <property type="protein sequence ID" value="AHZ46172.1"/>
    <property type="molecule type" value="Genomic_DNA"/>
</dbReference>
<dbReference type="GO" id="GO:0009055">
    <property type="term" value="F:electron transfer activity"/>
    <property type="evidence" value="ECO:0007669"/>
    <property type="project" value="InterPro"/>
</dbReference>
<dbReference type="Pfam" id="PF07583">
    <property type="entry name" value="PSCyt2"/>
    <property type="match status" value="1"/>
</dbReference>
<feature type="domain" description="DUF1549" evidence="1">
    <location>
        <begin position="195"/>
        <end position="405"/>
    </location>
</feature>